<evidence type="ECO:0000256" key="10">
    <source>
        <dbReference type="PROSITE-ProRule" id="PRU00473"/>
    </source>
</evidence>
<dbReference type="Gene3D" id="2.40.160.20">
    <property type="match status" value="1"/>
</dbReference>
<dbReference type="InterPro" id="IPR006664">
    <property type="entry name" value="OMP_bac"/>
</dbReference>
<dbReference type="InterPro" id="IPR028974">
    <property type="entry name" value="TSP_type-3_rpt"/>
</dbReference>
<dbReference type="GO" id="GO:0005509">
    <property type="term" value="F:calcium ion binding"/>
    <property type="evidence" value="ECO:0007669"/>
    <property type="project" value="InterPro"/>
</dbReference>
<dbReference type="GO" id="GO:0006811">
    <property type="term" value="P:monoatomic ion transport"/>
    <property type="evidence" value="ECO:0007669"/>
    <property type="project" value="UniProtKB-KW"/>
</dbReference>
<gene>
    <name evidence="13" type="ORF">EJK53_2015</name>
</gene>
<keyword evidence="9" id="KW-0998">Cell outer membrane</keyword>
<keyword evidence="5 11" id="KW-0732">Signal</keyword>
<evidence type="ECO:0000313" key="14">
    <source>
        <dbReference type="Proteomes" id="UP000280228"/>
    </source>
</evidence>
<dbReference type="PANTHER" id="PTHR30329:SF21">
    <property type="entry name" value="LIPOPROTEIN YIAD-RELATED"/>
    <property type="match status" value="1"/>
</dbReference>
<proteinExistence type="predicted"/>
<dbReference type="SUPFAM" id="SSF56925">
    <property type="entry name" value="OMPA-like"/>
    <property type="match status" value="1"/>
</dbReference>
<keyword evidence="8 10" id="KW-0472">Membrane</keyword>
<dbReference type="InterPro" id="IPR050330">
    <property type="entry name" value="Bact_OuterMem_StrucFunc"/>
</dbReference>
<dbReference type="SUPFAM" id="SSF103647">
    <property type="entry name" value="TSP type-3 repeat"/>
    <property type="match status" value="1"/>
</dbReference>
<evidence type="ECO:0000256" key="9">
    <source>
        <dbReference type="ARBA" id="ARBA00023237"/>
    </source>
</evidence>
<reference evidence="13 14" key="1">
    <citation type="submission" date="2018-12" db="EMBL/GenBank/DDBJ databases">
        <title>Persistence of Moraxella catarrhalis in Chronic Obstructive Pulmonary Disease and Regulation of the Hag/MID Adhesin.</title>
        <authorList>
            <person name="Murphy T."/>
            <person name="Zhao X."/>
            <person name="Vyas G."/>
            <person name="Aluvathingal J."/>
            <person name="Nadendla S."/>
            <person name="Tallon L."/>
            <person name="Tettelin H."/>
        </authorList>
    </citation>
    <scope>NUCLEOTIDE SEQUENCE [LARGE SCALE GENOMIC DNA]</scope>
    <source>
        <strain evidence="13 14">46P58B1</strain>
    </source>
</reference>
<dbReference type="GO" id="GO:0015288">
    <property type="term" value="F:porin activity"/>
    <property type="evidence" value="ECO:0007669"/>
    <property type="project" value="UniProtKB-KW"/>
</dbReference>
<keyword evidence="7" id="KW-0626">Porin</keyword>
<dbReference type="Gene3D" id="3.30.1330.60">
    <property type="entry name" value="OmpA-like domain"/>
    <property type="match status" value="1"/>
</dbReference>
<dbReference type="GO" id="GO:0046930">
    <property type="term" value="C:pore complex"/>
    <property type="evidence" value="ECO:0007669"/>
    <property type="project" value="UniProtKB-KW"/>
</dbReference>
<dbReference type="Pfam" id="PF00691">
    <property type="entry name" value="OmpA"/>
    <property type="match status" value="1"/>
</dbReference>
<sequence>MKFNKIALAVIAAVAAPVAAPVAAQAGVTVSPLLLGYHYTDEAHNDQRKILRTGKKLELDATNAPAPANGGVALDSELWTGAAIGIELTPSTQFQVEYGISNRDAKSSDKSAHRFDAEQETISGNFLIGTEQFSGYNPTNKFKPYVLVGAGQSKIKVNAIDGYTAEVANGQNIAEKQVVKAGQEVAESKDTIGNLGLGARYLVNDALALRGEARAIHNFDNKWWEGLALAGLEVTLGGRLAPAVPVAPVAEPVAEPVVAPAPVILPKPEPEPVIEEAPAVIEDIVVDSDGDGVPDHLDACPGTPVNTVVDSRGCPVQVNLVEELRQELRVFFDYDKSIIKPQYREEVAKVAAQMREFPNATATIEGHASRDSARSSARYNQRLSEARANAVKSMLSNEFGIAPNRLNAVGYGFDRPIAPNTTAEGKAMNRRVEAVITGSKTTTVDQTKDMIVQ</sequence>
<evidence type="ECO:0000313" key="13">
    <source>
        <dbReference type="EMBL" id="AZQ94098.1"/>
    </source>
</evidence>
<dbReference type="InterPro" id="IPR027385">
    <property type="entry name" value="Beta-barrel_OMP"/>
</dbReference>
<dbReference type="InterPro" id="IPR011250">
    <property type="entry name" value="OMP/PagP_B-barrel"/>
</dbReference>
<dbReference type="SUPFAM" id="SSF103088">
    <property type="entry name" value="OmpA-like"/>
    <property type="match status" value="1"/>
</dbReference>
<feature type="signal peptide" evidence="11">
    <location>
        <begin position="1"/>
        <end position="26"/>
    </location>
</feature>
<keyword evidence="4" id="KW-0812">Transmembrane</keyword>
<evidence type="ECO:0000256" key="6">
    <source>
        <dbReference type="ARBA" id="ARBA00023065"/>
    </source>
</evidence>
<dbReference type="InterPro" id="IPR036737">
    <property type="entry name" value="OmpA-like_sf"/>
</dbReference>
<keyword evidence="6" id="KW-0406">Ion transport</keyword>
<comment type="subcellular location">
    <subcellularLocation>
        <location evidence="1">Cell outer membrane</location>
        <topology evidence="1">Multi-pass membrane protein</topology>
    </subcellularLocation>
</comment>
<protein>
    <submittedName>
        <fullName evidence="13">OmpA family protein</fullName>
    </submittedName>
</protein>
<dbReference type="InterPro" id="IPR006665">
    <property type="entry name" value="OmpA-like"/>
</dbReference>
<name>A0A3S9QHF1_MORCA</name>
<evidence type="ECO:0000256" key="8">
    <source>
        <dbReference type="ARBA" id="ARBA00023136"/>
    </source>
</evidence>
<organism evidence="13 14">
    <name type="scientific">Moraxella catarrhalis</name>
    <name type="common">Branhamella catarrhalis</name>
    <dbReference type="NCBI Taxonomy" id="480"/>
    <lineage>
        <taxon>Bacteria</taxon>
        <taxon>Pseudomonadati</taxon>
        <taxon>Pseudomonadota</taxon>
        <taxon>Gammaproteobacteria</taxon>
        <taxon>Moraxellales</taxon>
        <taxon>Moraxellaceae</taxon>
        <taxon>Moraxella</taxon>
    </lineage>
</organism>
<dbReference type="AlphaFoldDB" id="A0A3S9QHF1"/>
<accession>A0A3S9QHF1</accession>
<evidence type="ECO:0000256" key="7">
    <source>
        <dbReference type="ARBA" id="ARBA00023114"/>
    </source>
</evidence>
<evidence type="ECO:0000256" key="1">
    <source>
        <dbReference type="ARBA" id="ARBA00004571"/>
    </source>
</evidence>
<dbReference type="PANTHER" id="PTHR30329">
    <property type="entry name" value="STATOR ELEMENT OF FLAGELLAR MOTOR COMPLEX"/>
    <property type="match status" value="1"/>
</dbReference>
<dbReference type="Pfam" id="PF13505">
    <property type="entry name" value="OMP_b-brl"/>
    <property type="match status" value="1"/>
</dbReference>
<keyword evidence="2" id="KW-0813">Transport</keyword>
<feature type="chain" id="PRO_5019344537" evidence="11">
    <location>
        <begin position="27"/>
        <end position="453"/>
    </location>
</feature>
<dbReference type="RefSeq" id="WP_126705162.1">
    <property type="nucleotide sequence ID" value="NZ_CP034662.1"/>
</dbReference>
<dbReference type="CDD" id="cd07185">
    <property type="entry name" value="OmpA_C-like"/>
    <property type="match status" value="1"/>
</dbReference>
<evidence type="ECO:0000259" key="12">
    <source>
        <dbReference type="PROSITE" id="PS51123"/>
    </source>
</evidence>
<dbReference type="GO" id="GO:0009279">
    <property type="term" value="C:cell outer membrane"/>
    <property type="evidence" value="ECO:0007669"/>
    <property type="project" value="UniProtKB-SubCell"/>
</dbReference>
<dbReference type="PRINTS" id="PR01021">
    <property type="entry name" value="OMPADOMAIN"/>
</dbReference>
<evidence type="ECO:0000256" key="5">
    <source>
        <dbReference type="ARBA" id="ARBA00022729"/>
    </source>
</evidence>
<evidence type="ECO:0000256" key="3">
    <source>
        <dbReference type="ARBA" id="ARBA00022452"/>
    </source>
</evidence>
<evidence type="ECO:0000256" key="2">
    <source>
        <dbReference type="ARBA" id="ARBA00022448"/>
    </source>
</evidence>
<feature type="domain" description="OmpA-like" evidence="12">
    <location>
        <begin position="319"/>
        <end position="440"/>
    </location>
</feature>
<dbReference type="EMBL" id="CP034662">
    <property type="protein sequence ID" value="AZQ94098.1"/>
    <property type="molecule type" value="Genomic_DNA"/>
</dbReference>
<evidence type="ECO:0000256" key="11">
    <source>
        <dbReference type="SAM" id="SignalP"/>
    </source>
</evidence>
<dbReference type="PROSITE" id="PS51123">
    <property type="entry name" value="OMPA_2"/>
    <property type="match status" value="1"/>
</dbReference>
<keyword evidence="3" id="KW-1134">Transmembrane beta strand</keyword>
<evidence type="ECO:0000256" key="4">
    <source>
        <dbReference type="ARBA" id="ARBA00022692"/>
    </source>
</evidence>
<dbReference type="Proteomes" id="UP000280228">
    <property type="component" value="Chromosome"/>
</dbReference>